<protein>
    <submittedName>
        <fullName evidence="2">Uncharacterized protein</fullName>
    </submittedName>
</protein>
<feature type="transmembrane region" description="Helical" evidence="1">
    <location>
        <begin position="157"/>
        <end position="179"/>
    </location>
</feature>
<evidence type="ECO:0000256" key="1">
    <source>
        <dbReference type="SAM" id="Phobius"/>
    </source>
</evidence>
<sequence>MLKTAIGSLARRGYQVYTSREVTFVSTGKDHQQYQMPVWGVMLMGMTFLVFFFALEMINYTFGHIIPTLLMIENPQEAIAFEPLPTNDTDGSLNKAPEVQPTKPRPITSSFRMTIQLLQSKGGFRSRFRGFGMFFVYAFATNVVATIVSSIPFVHRGLATVIAMVLCAQLSLAWTLIVISEPSTKSWRARIPGLKTWKKVAGPTAIVAVTEQIAILIPLYFAMAMGLAEKDPRQMVDNKETGAWIGKSIATIVMALVIAFFIVIPANVSLTRVQASLIPEDEETIVPFDRTFNGKVVPEIVGGSGVLGLLDAWKTFNWDVRIGLIKAYVKVFFMQVGLIVVFGLVLLAQAFFIAGKDIYKIFPPRESRGSHASLI</sequence>
<dbReference type="Proteomes" id="UP000824998">
    <property type="component" value="Unassembled WGS sequence"/>
</dbReference>
<reference evidence="2" key="1">
    <citation type="journal article" date="2021" name="IMA Fungus">
        <title>Genomic characterization of three marine fungi, including Emericellopsis atlantica sp. nov. with signatures of a generalist lifestyle and marine biomass degradation.</title>
        <authorList>
            <person name="Hagestad O.C."/>
            <person name="Hou L."/>
            <person name="Andersen J.H."/>
            <person name="Hansen E.H."/>
            <person name="Altermark B."/>
            <person name="Li C."/>
            <person name="Kuhnert E."/>
            <person name="Cox R.J."/>
            <person name="Crous P.W."/>
            <person name="Spatafora J.W."/>
            <person name="Lail K."/>
            <person name="Amirebrahimi M."/>
            <person name="Lipzen A."/>
            <person name="Pangilinan J."/>
            <person name="Andreopoulos W."/>
            <person name="Hayes R.D."/>
            <person name="Ng V."/>
            <person name="Grigoriev I.V."/>
            <person name="Jackson S.A."/>
            <person name="Sutton T.D.S."/>
            <person name="Dobson A.D.W."/>
            <person name="Rama T."/>
        </authorList>
    </citation>
    <scope>NUCLEOTIDE SEQUENCE</scope>
    <source>
        <strain evidence="2">TRa018bII</strain>
    </source>
</reference>
<feature type="transmembrane region" description="Helical" evidence="1">
    <location>
        <begin position="131"/>
        <end position="151"/>
    </location>
</feature>
<feature type="transmembrane region" description="Helical" evidence="1">
    <location>
        <begin position="36"/>
        <end position="55"/>
    </location>
</feature>
<keyword evidence="3" id="KW-1185">Reference proteome</keyword>
<evidence type="ECO:0000313" key="2">
    <source>
        <dbReference type="EMBL" id="KAG9231311.1"/>
    </source>
</evidence>
<keyword evidence="1" id="KW-1133">Transmembrane helix</keyword>
<feature type="transmembrane region" description="Helical" evidence="1">
    <location>
        <begin position="243"/>
        <end position="264"/>
    </location>
</feature>
<dbReference type="EMBL" id="MU251610">
    <property type="protein sequence ID" value="KAG9231311.1"/>
    <property type="molecule type" value="Genomic_DNA"/>
</dbReference>
<name>A0A9P7YDF8_9HELO</name>
<organism evidence="2 3">
    <name type="scientific">Amylocarpus encephaloides</name>
    <dbReference type="NCBI Taxonomy" id="45428"/>
    <lineage>
        <taxon>Eukaryota</taxon>
        <taxon>Fungi</taxon>
        <taxon>Dikarya</taxon>
        <taxon>Ascomycota</taxon>
        <taxon>Pezizomycotina</taxon>
        <taxon>Leotiomycetes</taxon>
        <taxon>Helotiales</taxon>
        <taxon>Helotiales incertae sedis</taxon>
        <taxon>Amylocarpus</taxon>
    </lineage>
</organism>
<dbReference type="AlphaFoldDB" id="A0A9P7YDF8"/>
<proteinExistence type="predicted"/>
<feature type="transmembrane region" description="Helical" evidence="1">
    <location>
        <begin position="331"/>
        <end position="354"/>
    </location>
</feature>
<keyword evidence="1" id="KW-0472">Membrane</keyword>
<accession>A0A9P7YDF8</accession>
<gene>
    <name evidence="2" type="ORF">BJ875DRAFT_123112</name>
</gene>
<comment type="caution">
    <text evidence="2">The sequence shown here is derived from an EMBL/GenBank/DDBJ whole genome shotgun (WGS) entry which is preliminary data.</text>
</comment>
<dbReference type="OrthoDB" id="2896006at2759"/>
<feature type="transmembrane region" description="Helical" evidence="1">
    <location>
        <begin position="200"/>
        <end position="223"/>
    </location>
</feature>
<keyword evidence="1" id="KW-0812">Transmembrane</keyword>
<evidence type="ECO:0000313" key="3">
    <source>
        <dbReference type="Proteomes" id="UP000824998"/>
    </source>
</evidence>